<dbReference type="PANTHER" id="PTHR48090:SF7">
    <property type="entry name" value="RFBJ PROTEIN"/>
    <property type="match status" value="1"/>
</dbReference>
<sequence length="178" mass="20803">MKEFKGRLSILVPAHNEGPHIYGNIREIQRVFNEIGCQYELIITDDGSRDETYENARKAAQGFSNIIVKRIRRNRGKGRALKYSFRFAKGDLVAFLDADLDLHPEQIQNLFKIMNKEKADVVIGSKRHPESKLDYPRPRKIVSNIYFLLVKLLFRLPIKDTQTGLKLFKYEVLKRVFH</sequence>
<dbReference type="EMBL" id="BARU01039618">
    <property type="protein sequence ID" value="GAH83062.1"/>
    <property type="molecule type" value="Genomic_DNA"/>
</dbReference>
<dbReference type="InterPro" id="IPR050256">
    <property type="entry name" value="Glycosyltransferase_2"/>
</dbReference>
<gene>
    <name evidence="2" type="ORF">S03H2_61372</name>
</gene>
<dbReference type="SUPFAM" id="SSF53448">
    <property type="entry name" value="Nucleotide-diphospho-sugar transferases"/>
    <property type="match status" value="1"/>
</dbReference>
<comment type="caution">
    <text evidence="2">The sequence shown here is derived from an EMBL/GenBank/DDBJ whole genome shotgun (WGS) entry which is preliminary data.</text>
</comment>
<dbReference type="Gene3D" id="3.90.550.10">
    <property type="entry name" value="Spore Coat Polysaccharide Biosynthesis Protein SpsA, Chain A"/>
    <property type="match status" value="1"/>
</dbReference>
<dbReference type="InterPro" id="IPR029044">
    <property type="entry name" value="Nucleotide-diphossugar_trans"/>
</dbReference>
<name>X1IMX9_9ZZZZ</name>
<reference evidence="2" key="1">
    <citation type="journal article" date="2014" name="Front. Microbiol.">
        <title>High frequency of phylogenetically diverse reductive dehalogenase-homologous genes in deep subseafloor sedimentary metagenomes.</title>
        <authorList>
            <person name="Kawai M."/>
            <person name="Futagami T."/>
            <person name="Toyoda A."/>
            <person name="Takaki Y."/>
            <person name="Nishi S."/>
            <person name="Hori S."/>
            <person name="Arai W."/>
            <person name="Tsubouchi T."/>
            <person name="Morono Y."/>
            <person name="Uchiyama I."/>
            <person name="Ito T."/>
            <person name="Fujiyama A."/>
            <person name="Inagaki F."/>
            <person name="Takami H."/>
        </authorList>
    </citation>
    <scope>NUCLEOTIDE SEQUENCE</scope>
    <source>
        <strain evidence="2">Expedition CK06-06</strain>
    </source>
</reference>
<protein>
    <recommendedName>
        <fullName evidence="1">Glycosyltransferase 2-like domain-containing protein</fullName>
    </recommendedName>
</protein>
<dbReference type="CDD" id="cd04179">
    <property type="entry name" value="DPM_DPG-synthase_like"/>
    <property type="match status" value="1"/>
</dbReference>
<accession>X1IMX9</accession>
<proteinExistence type="predicted"/>
<dbReference type="InterPro" id="IPR001173">
    <property type="entry name" value="Glyco_trans_2-like"/>
</dbReference>
<evidence type="ECO:0000313" key="2">
    <source>
        <dbReference type="EMBL" id="GAH83062.1"/>
    </source>
</evidence>
<dbReference type="Pfam" id="PF00535">
    <property type="entry name" value="Glycos_transf_2"/>
    <property type="match status" value="1"/>
</dbReference>
<dbReference type="AlphaFoldDB" id="X1IMX9"/>
<evidence type="ECO:0000259" key="1">
    <source>
        <dbReference type="Pfam" id="PF00535"/>
    </source>
</evidence>
<feature type="non-terminal residue" evidence="2">
    <location>
        <position position="178"/>
    </location>
</feature>
<organism evidence="2">
    <name type="scientific">marine sediment metagenome</name>
    <dbReference type="NCBI Taxonomy" id="412755"/>
    <lineage>
        <taxon>unclassified sequences</taxon>
        <taxon>metagenomes</taxon>
        <taxon>ecological metagenomes</taxon>
    </lineage>
</organism>
<dbReference type="PANTHER" id="PTHR48090">
    <property type="entry name" value="UNDECAPRENYL-PHOSPHATE 4-DEOXY-4-FORMAMIDO-L-ARABINOSE TRANSFERASE-RELATED"/>
    <property type="match status" value="1"/>
</dbReference>
<feature type="domain" description="Glycosyltransferase 2-like" evidence="1">
    <location>
        <begin position="9"/>
        <end position="177"/>
    </location>
</feature>